<feature type="region of interest" description="Disordered" evidence="8">
    <location>
        <begin position="355"/>
        <end position="380"/>
    </location>
</feature>
<dbReference type="SUPFAM" id="SSF57667">
    <property type="entry name" value="beta-beta-alpha zinc fingers"/>
    <property type="match status" value="4"/>
</dbReference>
<keyword evidence="3" id="KW-0677">Repeat</keyword>
<feature type="domain" description="C2H2-type" evidence="9">
    <location>
        <begin position="220"/>
        <end position="247"/>
    </location>
</feature>
<proteinExistence type="predicted"/>
<dbReference type="InterPro" id="IPR036236">
    <property type="entry name" value="Znf_C2H2_sf"/>
</dbReference>
<name>A0A8S4G4A2_PLUXY</name>
<sequence length="550" mass="63263">MLYLSGKLTSIMNPQVCVNCFNEKAVNSTTNRLVTESCGHVKCMDCLINEKSGCIACLKEKTVQEHERIPVEDSSLPLHEDTEVVSTNTKELIEPQAPELDLDLESGDDIEEVKRFKPDTSHIKIEIEDGRKHYFCTCCKKKFQARTHVSYHAYCNGQEKPYRCNECAEPKSFATLTHFKYHIRVHRKEKSYSCDMCGAMFVEASKLQRHKLKHTKVKNFPCPSCSKAFNNGSALRKHLLTHSEEKPYVCVPCARRFRDGSNYRKHMRNQHDEHGASERCVSPGRREFQCPRCPQAFRSKKDMRRHSAVHTDSKPFRCKVCNRRFRRKDNLERHIRNTHPDYDTTSAIEYDEDALTDQPAPPATTDQPVTADNTNGVAPPKQFETTEKIILEKLNPLPPLSPDVIQRHLQSPDIAKDEDRKKEKSYILEANIARESVIFGPSRAVSSTEMKDPKQEHEYVHKIKKLNWANQKDVYLPPVDARKCMQLAAKPSLTEICDAAPPRNLEVYKKILYLERPEPAKRNGADVQENGGKSNSPEMHWKRKMTFNIN</sequence>
<keyword evidence="5" id="KW-0862">Zinc</keyword>
<evidence type="ECO:0000256" key="1">
    <source>
        <dbReference type="ARBA" id="ARBA00004123"/>
    </source>
</evidence>
<feature type="compositionally biased region" description="Polar residues" evidence="8">
    <location>
        <begin position="364"/>
        <end position="376"/>
    </location>
</feature>
<dbReference type="FunFam" id="3.30.160.60:FF:001732">
    <property type="entry name" value="Zgc:162936"/>
    <property type="match status" value="1"/>
</dbReference>
<comment type="subcellular location">
    <subcellularLocation>
        <location evidence="1">Nucleus</location>
    </subcellularLocation>
</comment>
<accession>A0A8S4G4A2</accession>
<dbReference type="GO" id="GO:0005694">
    <property type="term" value="C:chromosome"/>
    <property type="evidence" value="ECO:0007669"/>
    <property type="project" value="UniProtKB-ARBA"/>
</dbReference>
<evidence type="ECO:0000256" key="2">
    <source>
        <dbReference type="ARBA" id="ARBA00022723"/>
    </source>
</evidence>
<keyword evidence="11" id="KW-1185">Reference proteome</keyword>
<evidence type="ECO:0000256" key="5">
    <source>
        <dbReference type="ARBA" id="ARBA00022833"/>
    </source>
</evidence>
<dbReference type="SMART" id="SM00355">
    <property type="entry name" value="ZnF_C2H2"/>
    <property type="match status" value="6"/>
</dbReference>
<dbReference type="PANTHER" id="PTHR24390">
    <property type="entry name" value="ZINC FINGER PROTEIN"/>
    <property type="match status" value="1"/>
</dbReference>
<evidence type="ECO:0000259" key="9">
    <source>
        <dbReference type="PROSITE" id="PS50157"/>
    </source>
</evidence>
<evidence type="ECO:0000256" key="3">
    <source>
        <dbReference type="ARBA" id="ARBA00022737"/>
    </source>
</evidence>
<feature type="domain" description="C2H2-type" evidence="9">
    <location>
        <begin position="134"/>
        <end position="161"/>
    </location>
</feature>
<dbReference type="Pfam" id="PF13894">
    <property type="entry name" value="zf-C2H2_4"/>
    <property type="match status" value="2"/>
</dbReference>
<dbReference type="GO" id="GO:0006357">
    <property type="term" value="P:regulation of transcription by RNA polymerase II"/>
    <property type="evidence" value="ECO:0007669"/>
    <property type="project" value="TreeGrafter"/>
</dbReference>
<dbReference type="AlphaFoldDB" id="A0A8S4G4A2"/>
<dbReference type="EMBL" id="CAJHNJ030000120">
    <property type="protein sequence ID" value="CAG9135955.1"/>
    <property type="molecule type" value="Genomic_DNA"/>
</dbReference>
<keyword evidence="4 7" id="KW-0863">Zinc-finger</keyword>
<evidence type="ECO:0000256" key="4">
    <source>
        <dbReference type="ARBA" id="ARBA00022771"/>
    </source>
</evidence>
<evidence type="ECO:0000256" key="7">
    <source>
        <dbReference type="PROSITE-ProRule" id="PRU00042"/>
    </source>
</evidence>
<dbReference type="Proteomes" id="UP000653454">
    <property type="component" value="Unassembled WGS sequence"/>
</dbReference>
<dbReference type="Gene3D" id="3.30.160.60">
    <property type="entry name" value="Classic Zinc Finger"/>
    <property type="match status" value="5"/>
</dbReference>
<dbReference type="GO" id="GO:0045893">
    <property type="term" value="P:positive regulation of DNA-templated transcription"/>
    <property type="evidence" value="ECO:0007669"/>
    <property type="project" value="UniProtKB-ARBA"/>
</dbReference>
<dbReference type="InterPro" id="IPR013087">
    <property type="entry name" value="Znf_C2H2_type"/>
</dbReference>
<feature type="domain" description="C2H2-type" evidence="9">
    <location>
        <begin position="248"/>
        <end position="276"/>
    </location>
</feature>
<dbReference type="PROSITE" id="PS50157">
    <property type="entry name" value="ZINC_FINGER_C2H2_2"/>
    <property type="match status" value="7"/>
</dbReference>
<dbReference type="GO" id="GO:0003700">
    <property type="term" value="F:DNA-binding transcription factor activity"/>
    <property type="evidence" value="ECO:0007669"/>
    <property type="project" value="TreeGrafter"/>
</dbReference>
<dbReference type="Pfam" id="PF00096">
    <property type="entry name" value="zf-C2H2"/>
    <property type="match status" value="2"/>
</dbReference>
<feature type="domain" description="C2H2-type" evidence="9">
    <location>
        <begin position="162"/>
        <end position="191"/>
    </location>
</feature>
<keyword evidence="6" id="KW-0539">Nucleus</keyword>
<evidence type="ECO:0000313" key="10">
    <source>
        <dbReference type="EMBL" id="CAG9135955.1"/>
    </source>
</evidence>
<dbReference type="GO" id="GO:0008270">
    <property type="term" value="F:zinc ion binding"/>
    <property type="evidence" value="ECO:0007669"/>
    <property type="project" value="UniProtKB-KW"/>
</dbReference>
<feature type="domain" description="C2H2-type" evidence="9">
    <location>
        <begin position="288"/>
        <end position="315"/>
    </location>
</feature>
<feature type="region of interest" description="Disordered" evidence="8">
    <location>
        <begin position="519"/>
        <end position="539"/>
    </location>
</feature>
<dbReference type="PROSITE" id="PS00028">
    <property type="entry name" value="ZINC_FINGER_C2H2_1"/>
    <property type="match status" value="5"/>
</dbReference>
<feature type="domain" description="C2H2-type" evidence="9">
    <location>
        <begin position="316"/>
        <end position="344"/>
    </location>
</feature>
<reference evidence="10" key="1">
    <citation type="submission" date="2020-11" db="EMBL/GenBank/DDBJ databases">
        <authorList>
            <person name="Whiteford S."/>
        </authorList>
    </citation>
    <scope>NUCLEOTIDE SEQUENCE</scope>
</reference>
<evidence type="ECO:0000256" key="8">
    <source>
        <dbReference type="SAM" id="MobiDB-lite"/>
    </source>
</evidence>
<evidence type="ECO:0000256" key="6">
    <source>
        <dbReference type="ARBA" id="ARBA00023242"/>
    </source>
</evidence>
<evidence type="ECO:0000313" key="11">
    <source>
        <dbReference type="Proteomes" id="UP000653454"/>
    </source>
</evidence>
<organism evidence="10 11">
    <name type="scientific">Plutella xylostella</name>
    <name type="common">Diamondback moth</name>
    <name type="synonym">Plutella maculipennis</name>
    <dbReference type="NCBI Taxonomy" id="51655"/>
    <lineage>
        <taxon>Eukaryota</taxon>
        <taxon>Metazoa</taxon>
        <taxon>Ecdysozoa</taxon>
        <taxon>Arthropoda</taxon>
        <taxon>Hexapoda</taxon>
        <taxon>Insecta</taxon>
        <taxon>Pterygota</taxon>
        <taxon>Neoptera</taxon>
        <taxon>Endopterygota</taxon>
        <taxon>Lepidoptera</taxon>
        <taxon>Glossata</taxon>
        <taxon>Ditrysia</taxon>
        <taxon>Yponomeutoidea</taxon>
        <taxon>Plutellidae</taxon>
        <taxon>Plutella</taxon>
    </lineage>
</organism>
<comment type="caution">
    <text evidence="10">The sequence shown here is derived from an EMBL/GenBank/DDBJ whole genome shotgun (WGS) entry which is preliminary data.</text>
</comment>
<gene>
    <name evidence="10" type="ORF">PLXY2_LOCUS14229</name>
</gene>
<dbReference type="FunFam" id="3.30.160.60:FF:000446">
    <property type="entry name" value="Zinc finger protein"/>
    <property type="match status" value="1"/>
</dbReference>
<dbReference type="GO" id="GO:0005634">
    <property type="term" value="C:nucleus"/>
    <property type="evidence" value="ECO:0007669"/>
    <property type="project" value="UniProtKB-SubCell"/>
</dbReference>
<dbReference type="GO" id="GO:0000978">
    <property type="term" value="F:RNA polymerase II cis-regulatory region sequence-specific DNA binding"/>
    <property type="evidence" value="ECO:0007669"/>
    <property type="project" value="TreeGrafter"/>
</dbReference>
<dbReference type="PANTHER" id="PTHR24390:SF79">
    <property type="entry name" value="ASPARAGINE-RICH ZINC FINGER PROTEIN AZF1"/>
    <property type="match status" value="1"/>
</dbReference>
<protein>
    <submittedName>
        <fullName evidence="10">(diamondback moth) hypothetical protein</fullName>
    </submittedName>
</protein>
<keyword evidence="2" id="KW-0479">Metal-binding</keyword>
<feature type="domain" description="C2H2-type" evidence="9">
    <location>
        <begin position="192"/>
        <end position="219"/>
    </location>
</feature>